<evidence type="ECO:0000256" key="1">
    <source>
        <dbReference type="SAM" id="MobiDB-lite"/>
    </source>
</evidence>
<protein>
    <submittedName>
        <fullName evidence="2">Uncharacterized protein</fullName>
    </submittedName>
</protein>
<gene>
    <name evidence="2" type="ORF">GRF29_103g1111588</name>
</gene>
<feature type="compositionally biased region" description="Basic and acidic residues" evidence="1">
    <location>
        <begin position="557"/>
        <end position="576"/>
    </location>
</feature>
<sequence length="774" mass="88339">MARTSTRSSPSQSPSRRPHGVPINIDIHIPLVLLGAVKIDEQFTTDLNRYENRLNLLYDGLVGSLNECKIPLVLWEVSSLPDRLSGAETDDERRAIKTSREAWKQAEGEKKALAIQSDAWVLRATPKREKEEAVGVQEGWREGDGLLTEKEDRLAYDARVWRLEFTLQRYSLELEKRNEWEKEIKAVMEILAKISRLGQPDKRLLSVFASERCHPQITFQQSSSTGEKADSWDEDAVYNLLLLMTAFERELGTMTTPEFLLRYRPLTDFLTRREVRKMHREKKRILRGFWQEMFGDKKVGGDGQLRKQRRWHRKCQLWLENVKYDEKEAQRRDAFLGEEGQAWWEEIHKVMTEAEVVALVEDIVRKENYDSTPSNVGEIAGTTTGTSANSNEATESTPRQLSLPPEDPPVDPFPPITSISFPIPCRGLDASPLLTYIDLLIHILHHAFNNSKDDIISFLDAAKKDQKRAQDTPLEGLVGFAGFATKIGCMEERVKKLKAQVETYMQEGKSRYEWMNEENTGSDPFRKVERYVEMVYEEGRRAVVMRSGDVGQTPGADRGDEGKDVGDAKKDTKDGLETNNRSGKLLWGYLERYEQVNGFLVPSRMKALRLLEAKESAGDGVREILEVKQLVLSNARILYGSEARKFFDFVTACDPNGKYICALVCSLDGRTRILRKETSTDALEAARTLAEGLIKDAGTLFTKAEVGDQLMGQQGYCEDDGKFKLDEYKPVHRFSGPIDDTKTLYPEYRGQASRSRPVENKRRRVEPDDSRLDY</sequence>
<name>A0AAN6RG59_9PLEO</name>
<dbReference type="Proteomes" id="UP001280581">
    <property type="component" value="Unassembled WGS sequence"/>
</dbReference>
<keyword evidence="3" id="KW-1185">Reference proteome</keyword>
<feature type="region of interest" description="Disordered" evidence="1">
    <location>
        <begin position="547"/>
        <end position="576"/>
    </location>
</feature>
<feature type="compositionally biased region" description="Polar residues" evidence="1">
    <location>
        <begin position="373"/>
        <end position="400"/>
    </location>
</feature>
<feature type="region of interest" description="Disordered" evidence="1">
    <location>
        <begin position="373"/>
        <end position="408"/>
    </location>
</feature>
<comment type="caution">
    <text evidence="2">The sequence shown here is derived from an EMBL/GenBank/DDBJ whole genome shotgun (WGS) entry which is preliminary data.</text>
</comment>
<dbReference type="EMBL" id="WVTA01000009">
    <property type="protein sequence ID" value="KAK3207470.1"/>
    <property type="molecule type" value="Genomic_DNA"/>
</dbReference>
<evidence type="ECO:0000313" key="2">
    <source>
        <dbReference type="EMBL" id="KAK3207470.1"/>
    </source>
</evidence>
<feature type="region of interest" description="Disordered" evidence="1">
    <location>
        <begin position="736"/>
        <end position="774"/>
    </location>
</feature>
<evidence type="ECO:0000313" key="3">
    <source>
        <dbReference type="Proteomes" id="UP001280581"/>
    </source>
</evidence>
<feature type="region of interest" description="Disordered" evidence="1">
    <location>
        <begin position="1"/>
        <end position="21"/>
    </location>
</feature>
<proteinExistence type="predicted"/>
<organism evidence="2 3">
    <name type="scientific">Pseudopithomyces chartarum</name>
    <dbReference type="NCBI Taxonomy" id="1892770"/>
    <lineage>
        <taxon>Eukaryota</taxon>
        <taxon>Fungi</taxon>
        <taxon>Dikarya</taxon>
        <taxon>Ascomycota</taxon>
        <taxon>Pezizomycotina</taxon>
        <taxon>Dothideomycetes</taxon>
        <taxon>Pleosporomycetidae</taxon>
        <taxon>Pleosporales</taxon>
        <taxon>Massarineae</taxon>
        <taxon>Didymosphaeriaceae</taxon>
        <taxon>Pseudopithomyces</taxon>
    </lineage>
</organism>
<accession>A0AAN6RG59</accession>
<reference evidence="2 3" key="1">
    <citation type="submission" date="2021-02" db="EMBL/GenBank/DDBJ databases">
        <title>Genome assembly of Pseudopithomyces chartarum.</title>
        <authorList>
            <person name="Jauregui R."/>
            <person name="Singh J."/>
            <person name="Voisey C."/>
        </authorList>
    </citation>
    <scope>NUCLEOTIDE SEQUENCE [LARGE SCALE GENOMIC DNA]</scope>
    <source>
        <strain evidence="2 3">AGR01</strain>
    </source>
</reference>
<feature type="compositionally biased region" description="Low complexity" evidence="1">
    <location>
        <begin position="1"/>
        <end position="15"/>
    </location>
</feature>
<dbReference type="AlphaFoldDB" id="A0AAN6RG59"/>
<feature type="compositionally biased region" description="Basic and acidic residues" evidence="1">
    <location>
        <begin position="756"/>
        <end position="774"/>
    </location>
</feature>